<gene>
    <name evidence="3" type="ORF">BLNAU_13514</name>
</gene>
<proteinExistence type="predicted"/>
<dbReference type="EMBL" id="JARBJD010000117">
    <property type="protein sequence ID" value="KAK2951492.1"/>
    <property type="molecule type" value="Genomic_DNA"/>
</dbReference>
<protein>
    <submittedName>
        <fullName evidence="3">Uncharacterized protein</fullName>
    </submittedName>
</protein>
<organism evidence="3 4">
    <name type="scientific">Blattamonas nauphoetae</name>
    <dbReference type="NCBI Taxonomy" id="2049346"/>
    <lineage>
        <taxon>Eukaryota</taxon>
        <taxon>Metamonada</taxon>
        <taxon>Preaxostyla</taxon>
        <taxon>Oxymonadida</taxon>
        <taxon>Blattamonas</taxon>
    </lineage>
</organism>
<reference evidence="3 4" key="1">
    <citation type="journal article" date="2022" name="bioRxiv">
        <title>Genomics of Preaxostyla Flagellates Illuminates Evolutionary Transitions and the Path Towards Mitochondrial Loss.</title>
        <authorList>
            <person name="Novak L.V.F."/>
            <person name="Treitli S.C."/>
            <person name="Pyrih J."/>
            <person name="Halakuc P."/>
            <person name="Pipaliya S.V."/>
            <person name="Vacek V."/>
            <person name="Brzon O."/>
            <person name="Soukal P."/>
            <person name="Eme L."/>
            <person name="Dacks J.B."/>
            <person name="Karnkowska A."/>
            <person name="Elias M."/>
            <person name="Hampl V."/>
        </authorList>
    </citation>
    <scope>NUCLEOTIDE SEQUENCE [LARGE SCALE GENOMIC DNA]</scope>
    <source>
        <strain evidence="3">NAU3</strain>
        <tissue evidence="3">Gut</tissue>
    </source>
</reference>
<evidence type="ECO:0000313" key="4">
    <source>
        <dbReference type="Proteomes" id="UP001281761"/>
    </source>
</evidence>
<feature type="transmembrane region" description="Helical" evidence="2">
    <location>
        <begin position="174"/>
        <end position="199"/>
    </location>
</feature>
<sequence length="329" mass="36369">MTNDISIPRAAWVFNLAVTPDFHTFTTPEKPPFFISATTNLISDDPKYAHVLLSFDEKVKGSFDIVVEEEGKDVTITVTIVVEALTGESGKFIVVGEDRLLTHDKTYPIKSIHPTPGTDSPFVFMNNTITFHIPKSSYVIPEDPTEPEPEEPEPEDPTDPEDPKKAMSPETKKLLSLLLPLVSCLLIALVLAIIVIVLLRRRQQKKGGPIQKEMEAQEAFEVEKVEEFGVDCSNGVIGTDGCGASMCDSPNANRSENKKTQEQNESEFGEVMACSGDFELSTARMDSTLYSVLHKEHRDIWKRGVGIQIVGDDYNASPLLSITHPQPIV</sequence>
<keyword evidence="4" id="KW-1185">Reference proteome</keyword>
<name>A0ABQ9XLJ1_9EUKA</name>
<dbReference type="Proteomes" id="UP001281761">
    <property type="component" value="Unassembled WGS sequence"/>
</dbReference>
<evidence type="ECO:0000256" key="1">
    <source>
        <dbReference type="SAM" id="MobiDB-lite"/>
    </source>
</evidence>
<comment type="caution">
    <text evidence="3">The sequence shown here is derived from an EMBL/GenBank/DDBJ whole genome shotgun (WGS) entry which is preliminary data.</text>
</comment>
<keyword evidence="2" id="KW-0812">Transmembrane</keyword>
<evidence type="ECO:0000256" key="2">
    <source>
        <dbReference type="SAM" id="Phobius"/>
    </source>
</evidence>
<keyword evidence="2" id="KW-1133">Transmembrane helix</keyword>
<evidence type="ECO:0000313" key="3">
    <source>
        <dbReference type="EMBL" id="KAK2951492.1"/>
    </source>
</evidence>
<accession>A0ABQ9XLJ1</accession>
<feature type="region of interest" description="Disordered" evidence="1">
    <location>
        <begin position="137"/>
        <end position="168"/>
    </location>
</feature>
<keyword evidence="2" id="KW-0472">Membrane</keyword>
<feature type="compositionally biased region" description="Acidic residues" evidence="1">
    <location>
        <begin position="143"/>
        <end position="160"/>
    </location>
</feature>